<dbReference type="EMBL" id="SGXA01000001">
    <property type="protein sequence ID" value="RZS76052.1"/>
    <property type="molecule type" value="Genomic_DNA"/>
</dbReference>
<dbReference type="OrthoDB" id="7596620at2"/>
<keyword evidence="1" id="KW-0812">Transmembrane</keyword>
<dbReference type="AlphaFoldDB" id="A0A4Q7N4U7"/>
<keyword evidence="3" id="KW-1185">Reference proteome</keyword>
<evidence type="ECO:0000313" key="2">
    <source>
        <dbReference type="EMBL" id="RZS76052.1"/>
    </source>
</evidence>
<reference evidence="2 3" key="1">
    <citation type="submission" date="2019-02" db="EMBL/GenBank/DDBJ databases">
        <title>Genomic Encyclopedia of Type Strains, Phase IV (KMG-IV): sequencing the most valuable type-strain genomes for metagenomic binning, comparative biology and taxonomic classification.</title>
        <authorList>
            <person name="Goeker M."/>
        </authorList>
    </citation>
    <scope>NUCLEOTIDE SEQUENCE [LARGE SCALE GENOMIC DNA]</scope>
    <source>
        <strain evidence="2 3">DSM 18116</strain>
    </source>
</reference>
<sequence>MWEKINKVSVQVIVAVTCIISLNILGFLLFFKGLPEQNKEIATYYIGQLQGAIVAGIFGWLYRHQSKTKM</sequence>
<gene>
    <name evidence="2" type="ORF">EV199_1929</name>
</gene>
<comment type="caution">
    <text evidence="2">The sequence shown here is derived from an EMBL/GenBank/DDBJ whole genome shotgun (WGS) entry which is preliminary data.</text>
</comment>
<evidence type="ECO:0000313" key="3">
    <source>
        <dbReference type="Proteomes" id="UP000293874"/>
    </source>
</evidence>
<feature type="transmembrane region" description="Helical" evidence="1">
    <location>
        <begin position="43"/>
        <end position="62"/>
    </location>
</feature>
<protein>
    <submittedName>
        <fullName evidence="2">Uncharacterized protein</fullName>
    </submittedName>
</protein>
<organism evidence="2 3">
    <name type="scientific">Pseudobacter ginsenosidimutans</name>
    <dbReference type="NCBI Taxonomy" id="661488"/>
    <lineage>
        <taxon>Bacteria</taxon>
        <taxon>Pseudomonadati</taxon>
        <taxon>Bacteroidota</taxon>
        <taxon>Chitinophagia</taxon>
        <taxon>Chitinophagales</taxon>
        <taxon>Chitinophagaceae</taxon>
        <taxon>Pseudobacter</taxon>
    </lineage>
</organism>
<accession>A0A4Q7N4U7</accession>
<feature type="transmembrane region" description="Helical" evidence="1">
    <location>
        <begin position="12"/>
        <end position="31"/>
    </location>
</feature>
<dbReference type="RefSeq" id="WP_130540372.1">
    <property type="nucleotide sequence ID" value="NZ_CP042431.1"/>
</dbReference>
<evidence type="ECO:0000256" key="1">
    <source>
        <dbReference type="SAM" id="Phobius"/>
    </source>
</evidence>
<dbReference type="Proteomes" id="UP000293874">
    <property type="component" value="Unassembled WGS sequence"/>
</dbReference>
<keyword evidence="1" id="KW-0472">Membrane</keyword>
<keyword evidence="1" id="KW-1133">Transmembrane helix</keyword>
<name>A0A4Q7N4U7_9BACT</name>
<proteinExistence type="predicted"/>